<organism evidence="13 14">
    <name type="scientific">Trabulsiella guamensis ATCC 49490</name>
    <dbReference type="NCBI Taxonomy" id="1005994"/>
    <lineage>
        <taxon>Bacteria</taxon>
        <taxon>Pseudomonadati</taxon>
        <taxon>Pseudomonadota</taxon>
        <taxon>Gammaproteobacteria</taxon>
        <taxon>Enterobacterales</taxon>
        <taxon>Enterobacteriaceae</taxon>
        <taxon>Trabulsiella</taxon>
    </lineage>
</organism>
<comment type="similarity">
    <text evidence="12">Belongs to the NhaA Na(+)/H(+) (TC 2.A.33) antiporter family.</text>
</comment>
<feature type="transmembrane region" description="Helical" evidence="12">
    <location>
        <begin position="328"/>
        <end position="351"/>
    </location>
</feature>
<dbReference type="NCBIfam" id="NF007111">
    <property type="entry name" value="PRK09560.1"/>
    <property type="match status" value="1"/>
</dbReference>
<feature type="transmembrane region" description="Helical" evidence="12">
    <location>
        <begin position="288"/>
        <end position="312"/>
    </location>
</feature>
<comment type="catalytic activity">
    <reaction evidence="12">
        <text>Na(+)(in) + 2 H(+)(out) = Na(+)(out) + 2 H(+)(in)</text>
        <dbReference type="Rhea" id="RHEA:29251"/>
        <dbReference type="ChEBI" id="CHEBI:15378"/>
        <dbReference type="ChEBI" id="CHEBI:29101"/>
    </reaction>
</comment>
<gene>
    <name evidence="12 13" type="primary">nhaA</name>
    <name evidence="13" type="ORF">GTGU_01713</name>
</gene>
<evidence type="ECO:0000256" key="3">
    <source>
        <dbReference type="ARBA" id="ARBA00022449"/>
    </source>
</evidence>
<protein>
    <recommendedName>
        <fullName evidence="12">Na(+)/H(+) antiporter NhaA</fullName>
    </recommendedName>
    <alternativeName>
        <fullName evidence="12">Sodium/proton antiporter NhaA</fullName>
    </alternativeName>
</protein>
<evidence type="ECO:0000256" key="1">
    <source>
        <dbReference type="ARBA" id="ARBA00004429"/>
    </source>
</evidence>
<dbReference type="NCBIfam" id="TIGR00773">
    <property type="entry name" value="NhaA"/>
    <property type="match status" value="1"/>
</dbReference>
<dbReference type="FunFam" id="1.20.1530.10:FF:000001">
    <property type="entry name" value="Na(+)/H(+) antiporter NhaA"/>
    <property type="match status" value="1"/>
</dbReference>
<evidence type="ECO:0000256" key="2">
    <source>
        <dbReference type="ARBA" id="ARBA00022448"/>
    </source>
</evidence>
<dbReference type="GO" id="GO:0006885">
    <property type="term" value="P:regulation of pH"/>
    <property type="evidence" value="ECO:0007669"/>
    <property type="project" value="UniProtKB-UniRule"/>
</dbReference>
<feature type="transmembrane region" description="Helical" evidence="12">
    <location>
        <begin position="154"/>
        <end position="175"/>
    </location>
</feature>
<keyword evidence="14" id="KW-1185">Reference proteome</keyword>
<keyword evidence="6 12" id="KW-0812">Transmembrane</keyword>
<dbReference type="HAMAP" id="MF_01844">
    <property type="entry name" value="NhaA"/>
    <property type="match status" value="1"/>
</dbReference>
<dbReference type="AlphaFoldDB" id="A0A085AC07"/>
<dbReference type="Gene3D" id="1.20.1530.10">
    <property type="entry name" value="Na+/H+ antiporter like domain"/>
    <property type="match status" value="1"/>
</dbReference>
<keyword evidence="8 12" id="KW-0915">Sodium</keyword>
<feature type="transmembrane region" description="Helical" evidence="12">
    <location>
        <begin position="257"/>
        <end position="276"/>
    </location>
</feature>
<feature type="transmembrane region" description="Helical" evidence="12">
    <location>
        <begin position="181"/>
        <end position="200"/>
    </location>
</feature>
<comment type="caution">
    <text evidence="13">The sequence shown here is derived from an EMBL/GenBank/DDBJ whole genome shotgun (WGS) entry which is preliminary data.</text>
</comment>
<accession>A0A085AC07</accession>
<dbReference type="PANTHER" id="PTHR30341">
    <property type="entry name" value="SODIUM ION/PROTON ANTIPORTER NHAA-RELATED"/>
    <property type="match status" value="1"/>
</dbReference>
<dbReference type="InterPro" id="IPR004670">
    <property type="entry name" value="NhaA"/>
</dbReference>
<dbReference type="GO" id="GO:0015385">
    <property type="term" value="F:sodium:proton antiporter activity"/>
    <property type="evidence" value="ECO:0007669"/>
    <property type="project" value="UniProtKB-UniRule"/>
</dbReference>
<keyword evidence="5" id="KW-0997">Cell inner membrane</keyword>
<keyword evidence="2 12" id="KW-0813">Transport</keyword>
<feature type="transmembrane region" description="Helical" evidence="12">
    <location>
        <begin position="126"/>
        <end position="145"/>
    </location>
</feature>
<feature type="transmembrane region" description="Helical" evidence="12">
    <location>
        <begin position="207"/>
        <end position="237"/>
    </location>
</feature>
<feature type="transmembrane region" description="Helical" evidence="12">
    <location>
        <begin position="94"/>
        <end position="114"/>
    </location>
</feature>
<keyword evidence="7 12" id="KW-1133">Transmembrane helix</keyword>
<dbReference type="Pfam" id="PF06965">
    <property type="entry name" value="Na_H_antiport_1"/>
    <property type="match status" value="1"/>
</dbReference>
<keyword evidence="4 12" id="KW-1003">Cell membrane</keyword>
<keyword evidence="3 12" id="KW-0050">Antiport</keyword>
<evidence type="ECO:0000256" key="5">
    <source>
        <dbReference type="ARBA" id="ARBA00022519"/>
    </source>
</evidence>
<evidence type="ECO:0000256" key="11">
    <source>
        <dbReference type="ARBA" id="ARBA00023201"/>
    </source>
</evidence>
<name>A0A085AC07_9ENTR</name>
<feature type="transmembrane region" description="Helical" evidence="12">
    <location>
        <begin position="363"/>
        <end position="382"/>
    </location>
</feature>
<comment type="function">
    <text evidence="12">Na(+)/H(+) antiporter that extrudes sodium in exchange for external protons.</text>
</comment>
<keyword evidence="9 12" id="KW-0406">Ion transport</keyword>
<dbReference type="OrthoDB" id="9808135at2"/>
<dbReference type="Proteomes" id="UP000028630">
    <property type="component" value="Unassembled WGS sequence"/>
</dbReference>
<reference evidence="14" key="1">
    <citation type="submission" date="2014-05" db="EMBL/GenBank/DDBJ databases">
        <title>ATOL: Assembling a taxonomically balanced genome-scale reconstruction of the evolutionary history of the Enterobacteriaceae.</title>
        <authorList>
            <person name="Plunkett G. III"/>
            <person name="Neeno-Eckwall E.C."/>
            <person name="Glasner J.D."/>
            <person name="Perna N.T."/>
        </authorList>
    </citation>
    <scope>NUCLEOTIDE SEQUENCE [LARGE SCALE GENOMIC DNA]</scope>
    <source>
        <strain evidence="14">ATCC 49490</strain>
    </source>
</reference>
<comment type="subcellular location">
    <subcellularLocation>
        <location evidence="1">Cell inner membrane</location>
        <topology evidence="1">Multi-pass membrane protein</topology>
    </subcellularLocation>
    <subcellularLocation>
        <location evidence="12">Cell membrane</location>
        <topology evidence="12">Multi-pass membrane protein</topology>
    </subcellularLocation>
</comment>
<dbReference type="GO" id="GO:0005886">
    <property type="term" value="C:plasma membrane"/>
    <property type="evidence" value="ECO:0007669"/>
    <property type="project" value="UniProtKB-SubCell"/>
</dbReference>
<evidence type="ECO:0000256" key="4">
    <source>
        <dbReference type="ARBA" id="ARBA00022475"/>
    </source>
</evidence>
<feature type="transmembrane region" description="Helical" evidence="12">
    <location>
        <begin position="59"/>
        <end position="79"/>
    </location>
</feature>
<evidence type="ECO:0000313" key="14">
    <source>
        <dbReference type="Proteomes" id="UP000028630"/>
    </source>
</evidence>
<dbReference type="RefSeq" id="WP_038155750.1">
    <property type="nucleotide sequence ID" value="NZ_JMTB01000059.1"/>
</dbReference>
<proteinExistence type="inferred from homology"/>
<evidence type="ECO:0000256" key="8">
    <source>
        <dbReference type="ARBA" id="ARBA00023053"/>
    </source>
</evidence>
<evidence type="ECO:0000256" key="9">
    <source>
        <dbReference type="ARBA" id="ARBA00023065"/>
    </source>
</evidence>
<dbReference type="NCBIfam" id="NF007112">
    <property type="entry name" value="PRK09561.1"/>
    <property type="match status" value="1"/>
</dbReference>
<evidence type="ECO:0000256" key="12">
    <source>
        <dbReference type="HAMAP-Rule" id="MF_01844"/>
    </source>
</evidence>
<keyword evidence="10 12" id="KW-0472">Membrane</keyword>
<dbReference type="EMBL" id="JMTB01000059">
    <property type="protein sequence ID" value="KFC07752.1"/>
    <property type="molecule type" value="Genomic_DNA"/>
</dbReference>
<evidence type="ECO:0000256" key="10">
    <source>
        <dbReference type="ARBA" id="ARBA00023136"/>
    </source>
</evidence>
<evidence type="ECO:0000313" key="13">
    <source>
        <dbReference type="EMBL" id="KFC07752.1"/>
    </source>
</evidence>
<dbReference type="eggNOG" id="COG3004">
    <property type="taxonomic scope" value="Bacteria"/>
</dbReference>
<evidence type="ECO:0000256" key="6">
    <source>
        <dbReference type="ARBA" id="ARBA00022692"/>
    </source>
</evidence>
<keyword evidence="11 12" id="KW-0739">Sodium transport</keyword>
<dbReference type="PANTHER" id="PTHR30341:SF0">
    <property type="entry name" value="NA(+)_H(+) ANTIPORTER NHAA"/>
    <property type="match status" value="1"/>
</dbReference>
<sequence>MKYLHRFFSNDASGGIVLIIAAALAMLLANTGATSDIYHSFLETPVQLRVGALEINKNMLLWINDALMAVFFLLIGLEVKRELLQGSLASRRQAVFPVIAALGGMLMPALVYLAFNAQDPVAREGWAIPAATDIAFALGVLALLGSRVPSALKIFLMALAIIDDLGAIVIIALFYTNDLSLLSLGVAAAAIVVLVALNLSGVRRTGIYILVGAILWTAVLKSGVHATLAGVIVGFLIPLQEKAGKSPAKQLEHVLHPWVAFLILPLFAFANAGVSLDGVTPEGLTSLLPLGIIAGLFIGKPLGIGLFCWLALKLKWANLPEGTTCRQILAVGVLCGIGFTMSIFIASLAFGSVDPALINLAKLGILIGSIASALVGYCLLRFQMRGDASTV</sequence>
<evidence type="ECO:0000256" key="7">
    <source>
        <dbReference type="ARBA" id="ARBA00022989"/>
    </source>
</evidence>
<dbReference type="InterPro" id="IPR023171">
    <property type="entry name" value="Na/H_antiporter_dom_sf"/>
</dbReference>